<keyword evidence="1" id="KW-0472">Membrane</keyword>
<comment type="caution">
    <text evidence="2">The sequence shown here is derived from an EMBL/GenBank/DDBJ whole genome shotgun (WGS) entry which is preliminary data.</text>
</comment>
<dbReference type="RefSeq" id="WP_226543927.1">
    <property type="nucleotide sequence ID" value="NZ_JAJAPW010000004.1"/>
</dbReference>
<evidence type="ECO:0000256" key="1">
    <source>
        <dbReference type="SAM" id="Phobius"/>
    </source>
</evidence>
<feature type="transmembrane region" description="Helical" evidence="1">
    <location>
        <begin position="42"/>
        <end position="65"/>
    </location>
</feature>
<dbReference type="AlphaFoldDB" id="A0A9X1I3B5"/>
<gene>
    <name evidence="2" type="ORF">LG649_11325</name>
</gene>
<keyword evidence="1" id="KW-0812">Transmembrane</keyword>
<organism evidence="2 3">
    <name type="scientific">Neotamlana laminarinivorans</name>
    <dbReference type="NCBI Taxonomy" id="2883124"/>
    <lineage>
        <taxon>Bacteria</taxon>
        <taxon>Pseudomonadati</taxon>
        <taxon>Bacteroidota</taxon>
        <taxon>Flavobacteriia</taxon>
        <taxon>Flavobacteriales</taxon>
        <taxon>Flavobacteriaceae</taxon>
        <taxon>Neotamlana</taxon>
    </lineage>
</organism>
<accession>A0A9X1I3B5</accession>
<reference evidence="2" key="1">
    <citation type="submission" date="2021-10" db="EMBL/GenBank/DDBJ databases">
        <title>Tamlana sargassums sp. nov., and Tamlana laminarinivorans sp. nov., two new bacteria isolated from the brown alga.</title>
        <authorList>
            <person name="Li J."/>
        </authorList>
    </citation>
    <scope>NUCLEOTIDE SEQUENCE</scope>
    <source>
        <strain evidence="2">PT2-4</strain>
    </source>
</reference>
<feature type="transmembrane region" description="Helical" evidence="1">
    <location>
        <begin position="9"/>
        <end position="30"/>
    </location>
</feature>
<dbReference type="Proteomes" id="UP001139199">
    <property type="component" value="Unassembled WGS sequence"/>
</dbReference>
<sequence>MKLKRIFKITLLIFCILIAGLFNFALFYFVFGGGFSFKNRQFLLVAVAFTGISSVIYHIKTLPMYKPKAKKVAEINYVLWVLNGLFALAVLYLAIRLWYDMFYKVNWKGTNEDYLIILLFFIPMLFTAISILIEERVLYNIIITSRKHSHFNKINQIGTKQHNENSN</sequence>
<protein>
    <submittedName>
        <fullName evidence="2">Uncharacterized protein</fullName>
    </submittedName>
</protein>
<feature type="transmembrane region" description="Helical" evidence="1">
    <location>
        <begin position="77"/>
        <end position="99"/>
    </location>
</feature>
<keyword evidence="1" id="KW-1133">Transmembrane helix</keyword>
<proteinExistence type="predicted"/>
<dbReference type="EMBL" id="JAJAPW010000004">
    <property type="protein sequence ID" value="MCB4799442.1"/>
    <property type="molecule type" value="Genomic_DNA"/>
</dbReference>
<evidence type="ECO:0000313" key="2">
    <source>
        <dbReference type="EMBL" id="MCB4799442.1"/>
    </source>
</evidence>
<feature type="transmembrane region" description="Helical" evidence="1">
    <location>
        <begin position="114"/>
        <end position="133"/>
    </location>
</feature>
<keyword evidence="3" id="KW-1185">Reference proteome</keyword>
<name>A0A9X1I3B5_9FLAO</name>
<evidence type="ECO:0000313" key="3">
    <source>
        <dbReference type="Proteomes" id="UP001139199"/>
    </source>
</evidence>